<keyword evidence="2" id="KW-1185">Reference proteome</keyword>
<reference evidence="1" key="1">
    <citation type="submission" date="2020-05" db="EMBL/GenBank/DDBJ databases">
        <title>Large-scale comparative analyses of tick genomes elucidate their genetic diversity and vector capacities.</title>
        <authorList>
            <person name="Jia N."/>
            <person name="Wang J."/>
            <person name="Shi W."/>
            <person name="Du L."/>
            <person name="Sun Y."/>
            <person name="Zhan W."/>
            <person name="Jiang J."/>
            <person name="Wang Q."/>
            <person name="Zhang B."/>
            <person name="Ji P."/>
            <person name="Sakyi L.B."/>
            <person name="Cui X."/>
            <person name="Yuan T."/>
            <person name="Jiang B."/>
            <person name="Yang W."/>
            <person name="Lam T.T.-Y."/>
            <person name="Chang Q."/>
            <person name="Ding S."/>
            <person name="Wang X."/>
            <person name="Zhu J."/>
            <person name="Ruan X."/>
            <person name="Zhao L."/>
            <person name="Wei J."/>
            <person name="Que T."/>
            <person name="Du C."/>
            <person name="Cheng J."/>
            <person name="Dai P."/>
            <person name="Han X."/>
            <person name="Huang E."/>
            <person name="Gao Y."/>
            <person name="Liu J."/>
            <person name="Shao H."/>
            <person name="Ye R."/>
            <person name="Li L."/>
            <person name="Wei W."/>
            <person name="Wang X."/>
            <person name="Wang C."/>
            <person name="Yang T."/>
            <person name="Huo Q."/>
            <person name="Li W."/>
            <person name="Guo W."/>
            <person name="Chen H."/>
            <person name="Zhou L."/>
            <person name="Ni X."/>
            <person name="Tian J."/>
            <person name="Zhou Y."/>
            <person name="Sheng Y."/>
            <person name="Liu T."/>
            <person name="Pan Y."/>
            <person name="Xia L."/>
            <person name="Li J."/>
            <person name="Zhao F."/>
            <person name="Cao W."/>
        </authorList>
    </citation>
    <scope>NUCLEOTIDE SEQUENCE</scope>
    <source>
        <strain evidence="1">Dsil-2018</strain>
    </source>
</reference>
<dbReference type="EMBL" id="CM023470">
    <property type="protein sequence ID" value="KAH7981273.1"/>
    <property type="molecule type" value="Genomic_DNA"/>
</dbReference>
<dbReference type="Proteomes" id="UP000821865">
    <property type="component" value="Chromosome 1"/>
</dbReference>
<organism evidence="1 2">
    <name type="scientific">Dermacentor silvarum</name>
    <name type="common">Tick</name>
    <dbReference type="NCBI Taxonomy" id="543639"/>
    <lineage>
        <taxon>Eukaryota</taxon>
        <taxon>Metazoa</taxon>
        <taxon>Ecdysozoa</taxon>
        <taxon>Arthropoda</taxon>
        <taxon>Chelicerata</taxon>
        <taxon>Arachnida</taxon>
        <taxon>Acari</taxon>
        <taxon>Parasitiformes</taxon>
        <taxon>Ixodida</taxon>
        <taxon>Ixodoidea</taxon>
        <taxon>Ixodidae</taxon>
        <taxon>Rhipicephalinae</taxon>
        <taxon>Dermacentor</taxon>
    </lineage>
</organism>
<gene>
    <name evidence="1" type="ORF">HPB49_022861</name>
</gene>
<evidence type="ECO:0000313" key="1">
    <source>
        <dbReference type="EMBL" id="KAH7981273.1"/>
    </source>
</evidence>
<proteinExistence type="predicted"/>
<evidence type="ECO:0000313" key="2">
    <source>
        <dbReference type="Proteomes" id="UP000821865"/>
    </source>
</evidence>
<sequence length="410" mass="44979">MCACFCYAADRKKDLVKLQFGEYVSLGKVETTLKTHPLVDNVCVYGSSLSTFVVALIQPNEAALKQTAKSLSIPENQSLAQLCENPILHNAVANELSAYCTKSLTTSTPVAGGGGAAKLNTSRSVSAPLNESMQPIEIDGEYFREDDANDGAWNLVQRKSTGRKKTDAFEFLNRPRIAQDGGRVGAKNGRRIPALRRKVFAASRMPELPEEHQKIIVRPRNGLDLRKASHYGVSTAIFRAAGISSMEAETDVVCPNVVTEKESNAKKLLRIKSILVNGKEHEVNVYAAAGDGDVAMTQQGWVQPFTMGGSPILPATATWADRPPPPQTTRARQQQLQKEESAAPKSQVSGGSLQEQKRESEELEKIKEENAQLRELVGEMRKEMAELRAAISAPRQERIRPAWWAAKEGR</sequence>
<accession>A0ACB8E3R6</accession>
<protein>
    <submittedName>
        <fullName evidence="1">Uncharacterized protein</fullName>
    </submittedName>
</protein>
<comment type="caution">
    <text evidence="1">The sequence shown here is derived from an EMBL/GenBank/DDBJ whole genome shotgun (WGS) entry which is preliminary data.</text>
</comment>
<name>A0ACB8E3R6_DERSI</name>